<name>A0A8D9DUB3_9HEMI</name>
<feature type="transmembrane region" description="Helical" evidence="1">
    <location>
        <begin position="96"/>
        <end position="113"/>
    </location>
</feature>
<reference evidence="2" key="1">
    <citation type="submission" date="2021-05" db="EMBL/GenBank/DDBJ databases">
        <authorList>
            <person name="Alioto T."/>
            <person name="Alioto T."/>
            <person name="Gomez Garrido J."/>
        </authorList>
    </citation>
    <scope>NUCLEOTIDE SEQUENCE</scope>
</reference>
<organism evidence="2">
    <name type="scientific">Cacopsylla melanoneura</name>
    <dbReference type="NCBI Taxonomy" id="428564"/>
    <lineage>
        <taxon>Eukaryota</taxon>
        <taxon>Metazoa</taxon>
        <taxon>Ecdysozoa</taxon>
        <taxon>Arthropoda</taxon>
        <taxon>Hexapoda</taxon>
        <taxon>Insecta</taxon>
        <taxon>Pterygota</taxon>
        <taxon>Neoptera</taxon>
        <taxon>Paraneoptera</taxon>
        <taxon>Hemiptera</taxon>
        <taxon>Sternorrhyncha</taxon>
        <taxon>Psylloidea</taxon>
        <taxon>Psyllidae</taxon>
        <taxon>Psyllinae</taxon>
        <taxon>Cacopsylla</taxon>
    </lineage>
</organism>
<evidence type="ECO:0000313" key="2">
    <source>
        <dbReference type="EMBL" id="CAG6729671.1"/>
    </source>
</evidence>
<feature type="transmembrane region" description="Helical" evidence="1">
    <location>
        <begin position="6"/>
        <end position="32"/>
    </location>
</feature>
<evidence type="ECO:0000256" key="1">
    <source>
        <dbReference type="SAM" id="Phobius"/>
    </source>
</evidence>
<keyword evidence="1" id="KW-1133">Transmembrane helix</keyword>
<sequence length="171" mass="19363">MNAMDFLPPILATLSTLTCACIKTLEMIHYCLIKINMRKRKKESGCRYVSGKNVTFAHQTFVFLTYVVPIVFLIGSAHLVWLFVGGGGGWGLSPPRGLTLFLGLTLCTYNDILGSRHFRIVYVAHSQENLVFKPPQNFRLGPPMGECRVKVVVVVIRLFRYCDVLYARYVK</sequence>
<feature type="transmembrane region" description="Helical" evidence="1">
    <location>
        <begin position="61"/>
        <end position="84"/>
    </location>
</feature>
<protein>
    <submittedName>
        <fullName evidence="2">Uncharacterized protein</fullName>
    </submittedName>
</protein>
<accession>A0A8D9DUB3</accession>
<keyword evidence="1" id="KW-0812">Transmembrane</keyword>
<proteinExistence type="predicted"/>
<dbReference type="EMBL" id="HBUF01379487">
    <property type="protein sequence ID" value="CAG6729671.1"/>
    <property type="molecule type" value="Transcribed_RNA"/>
</dbReference>
<keyword evidence="1" id="KW-0472">Membrane</keyword>
<dbReference type="AlphaFoldDB" id="A0A8D9DUB3"/>